<keyword evidence="8 9" id="KW-0807">Transducer</keyword>
<evidence type="ECO:0000256" key="2">
    <source>
        <dbReference type="ARBA" id="ARBA00022475"/>
    </source>
</evidence>
<evidence type="ECO:0000256" key="8">
    <source>
        <dbReference type="ARBA" id="ARBA00023224"/>
    </source>
</evidence>
<evidence type="ECO:0000256" key="4">
    <source>
        <dbReference type="ARBA" id="ARBA00022989"/>
    </source>
</evidence>
<evidence type="ECO:0000256" key="6">
    <source>
        <dbReference type="ARBA" id="ARBA00023136"/>
    </source>
</evidence>
<comment type="subcellular location">
    <subcellularLocation>
        <location evidence="1">Cell membrane</location>
        <topology evidence="1">Multi-pass membrane protein</topology>
    </subcellularLocation>
</comment>
<protein>
    <submittedName>
        <fullName evidence="12">MAch receptor A5</fullName>
    </submittedName>
</protein>
<name>A0A678WAN2_HYDVU</name>
<dbReference type="SUPFAM" id="SSF81321">
    <property type="entry name" value="Family A G protein-coupled receptor-like"/>
    <property type="match status" value="1"/>
</dbReference>
<feature type="transmembrane region" description="Helical" evidence="10">
    <location>
        <begin position="155"/>
        <end position="178"/>
    </location>
</feature>
<evidence type="ECO:0000256" key="5">
    <source>
        <dbReference type="ARBA" id="ARBA00023040"/>
    </source>
</evidence>
<dbReference type="PROSITE" id="PS50262">
    <property type="entry name" value="G_PROTEIN_RECEP_F1_2"/>
    <property type="match status" value="1"/>
</dbReference>
<feature type="transmembrane region" description="Helical" evidence="10">
    <location>
        <begin position="295"/>
        <end position="313"/>
    </location>
</feature>
<comment type="similarity">
    <text evidence="9">Belongs to the G-protein coupled receptor 1 family.</text>
</comment>
<dbReference type="GO" id="GO:0016907">
    <property type="term" value="F:G protein-coupled acetylcholine receptor activity"/>
    <property type="evidence" value="ECO:0007669"/>
    <property type="project" value="TreeGrafter"/>
</dbReference>
<dbReference type="EMBL" id="MF805373">
    <property type="protein sequence ID" value="AYL60023.1"/>
    <property type="molecule type" value="mRNA"/>
</dbReference>
<dbReference type="PANTHER" id="PTHR24247:SF195">
    <property type="entry name" value="G-PROTEIN COUPLED RECEPTORS FAMILY 1 PROFILE DOMAIN-CONTAINING PROTEIN"/>
    <property type="match status" value="1"/>
</dbReference>
<evidence type="ECO:0000256" key="10">
    <source>
        <dbReference type="SAM" id="Phobius"/>
    </source>
</evidence>
<accession>A0A678WAN2</accession>
<evidence type="ECO:0000259" key="11">
    <source>
        <dbReference type="PROSITE" id="PS50262"/>
    </source>
</evidence>
<evidence type="ECO:0000256" key="7">
    <source>
        <dbReference type="ARBA" id="ARBA00023170"/>
    </source>
</evidence>
<dbReference type="GO" id="GO:0007197">
    <property type="term" value="P:adenylate cyclase-inhibiting G protein-coupled acetylcholine receptor signaling pathway"/>
    <property type="evidence" value="ECO:0007669"/>
    <property type="project" value="TreeGrafter"/>
</dbReference>
<dbReference type="PANTHER" id="PTHR24247">
    <property type="entry name" value="5-HYDROXYTRYPTAMINE RECEPTOR"/>
    <property type="match status" value="1"/>
</dbReference>
<dbReference type="InterPro" id="IPR000276">
    <property type="entry name" value="GPCR_Rhodpsn"/>
</dbReference>
<evidence type="ECO:0000256" key="9">
    <source>
        <dbReference type="RuleBase" id="RU000688"/>
    </source>
</evidence>
<dbReference type="InterPro" id="IPR017452">
    <property type="entry name" value="GPCR_Rhodpsn_7TM"/>
</dbReference>
<keyword evidence="6 10" id="KW-0472">Membrane</keyword>
<dbReference type="GO" id="GO:0045202">
    <property type="term" value="C:synapse"/>
    <property type="evidence" value="ECO:0007669"/>
    <property type="project" value="TreeGrafter"/>
</dbReference>
<evidence type="ECO:0000313" key="12">
    <source>
        <dbReference type="EMBL" id="AYL60023.1"/>
    </source>
</evidence>
<dbReference type="Pfam" id="PF00001">
    <property type="entry name" value="7tm_1"/>
    <property type="match status" value="1"/>
</dbReference>
<organism evidence="12">
    <name type="scientific">Hydra vulgaris</name>
    <name type="common">Hydra</name>
    <name type="synonym">Hydra attenuata</name>
    <dbReference type="NCBI Taxonomy" id="6087"/>
    <lineage>
        <taxon>Eukaryota</taxon>
        <taxon>Metazoa</taxon>
        <taxon>Cnidaria</taxon>
        <taxon>Hydrozoa</taxon>
        <taxon>Hydroidolina</taxon>
        <taxon>Anthoathecata</taxon>
        <taxon>Aplanulata</taxon>
        <taxon>Hydridae</taxon>
        <taxon>Hydra</taxon>
    </lineage>
</organism>
<dbReference type="GO" id="GO:0007187">
    <property type="term" value="P:G protein-coupled receptor signaling pathway, coupled to cyclic nucleotide second messenger"/>
    <property type="evidence" value="ECO:0007669"/>
    <property type="project" value="TreeGrafter"/>
</dbReference>
<sequence length="380" mass="43841">MKTAVGNFKAIFILSSSLVLENTTLNSSLSTEKGDKIHDVIIIFLTCLVSAVATSGNLFIIYLYYSNKKLQTINNIPLISLAVADLIIGLYPINTNTLETIIGYWPFINLLCELTLVTDYSCCQASIYHVIIISVDRYYSIKQPLLYRGNKRKSVVKICLLFLWSISFMLWAPIITLYKYVLGRSIKTLCYKDFLTFDNMKVYNFETYFLIASIGVGYFVVIPVVILIYWKIYFLIKARCSVMQHRNHQISVIYSLRKKSSIEFKDQTKNQKNTTKNFPSNKFLQQRELLRDKKALKMIAGILIVFVVTWFPYNLQMVLLPFCPNCYNSYAFDISDILSYSNSAVNPFLYAFVNPDFRSSMNKMIKKVSGLVNFQKVFVK</sequence>
<dbReference type="AlphaFoldDB" id="A0A678WAN2"/>
<keyword evidence="3 9" id="KW-0812">Transmembrane</keyword>
<keyword evidence="2" id="KW-1003">Cell membrane</keyword>
<keyword evidence="4 10" id="KW-1133">Transmembrane helix</keyword>
<dbReference type="PRINTS" id="PR00237">
    <property type="entry name" value="GPCRRHODOPSN"/>
</dbReference>
<dbReference type="GO" id="GO:0004993">
    <property type="term" value="F:G protein-coupled serotonin receptor activity"/>
    <property type="evidence" value="ECO:0007669"/>
    <property type="project" value="TreeGrafter"/>
</dbReference>
<evidence type="ECO:0000256" key="3">
    <source>
        <dbReference type="ARBA" id="ARBA00022692"/>
    </source>
</evidence>
<dbReference type="GO" id="GO:0005886">
    <property type="term" value="C:plasma membrane"/>
    <property type="evidence" value="ECO:0007669"/>
    <property type="project" value="UniProtKB-SubCell"/>
</dbReference>
<keyword evidence="5 9" id="KW-0297">G-protein coupled receptor</keyword>
<reference evidence="12" key="1">
    <citation type="submission" date="2017-09" db="EMBL/GenBank/DDBJ databases">
        <title>mAChRs in Hydra.</title>
        <authorList>
            <person name="Li S."/>
            <person name="Hauser F."/>
            <person name="Grimmelikhuijzen C."/>
        </authorList>
    </citation>
    <scope>NUCLEOTIDE SEQUENCE</scope>
</reference>
<proteinExistence type="evidence at transcript level"/>
<feature type="transmembrane region" description="Helical" evidence="10">
    <location>
        <begin position="208"/>
        <end position="230"/>
    </location>
</feature>
<dbReference type="SMART" id="SM01381">
    <property type="entry name" value="7TM_GPCR_Srsx"/>
    <property type="match status" value="1"/>
</dbReference>
<dbReference type="OrthoDB" id="8124016at2759"/>
<dbReference type="GO" id="GO:0030425">
    <property type="term" value="C:dendrite"/>
    <property type="evidence" value="ECO:0007669"/>
    <property type="project" value="TreeGrafter"/>
</dbReference>
<keyword evidence="7 9" id="KW-0675">Receptor</keyword>
<evidence type="ECO:0000256" key="1">
    <source>
        <dbReference type="ARBA" id="ARBA00004651"/>
    </source>
</evidence>
<feature type="domain" description="G-protein coupled receptors family 1 profile" evidence="11">
    <location>
        <begin position="56"/>
        <end position="350"/>
    </location>
</feature>
<dbReference type="Gene3D" id="1.20.1070.10">
    <property type="entry name" value="Rhodopsin 7-helix transmembrane proteins"/>
    <property type="match status" value="1"/>
</dbReference>
<feature type="transmembrane region" description="Helical" evidence="10">
    <location>
        <begin position="76"/>
        <end position="94"/>
    </location>
</feature>
<dbReference type="PROSITE" id="PS00237">
    <property type="entry name" value="G_PROTEIN_RECEP_F1_1"/>
    <property type="match status" value="1"/>
</dbReference>
<feature type="transmembrane region" description="Helical" evidence="10">
    <location>
        <begin position="40"/>
        <end position="64"/>
    </location>
</feature>